<name>A0A4U8Q8D4_9FIRM</name>
<dbReference type="GO" id="GO:0042802">
    <property type="term" value="F:identical protein binding"/>
    <property type="evidence" value="ECO:0007669"/>
    <property type="project" value="TreeGrafter"/>
</dbReference>
<dbReference type="Pfam" id="PF14501">
    <property type="entry name" value="HATPase_c_5"/>
    <property type="match status" value="1"/>
</dbReference>
<feature type="transmembrane region" description="Helical" evidence="1">
    <location>
        <begin position="90"/>
        <end position="113"/>
    </location>
</feature>
<feature type="transmembrane region" description="Helical" evidence="1">
    <location>
        <begin position="38"/>
        <end position="54"/>
    </location>
</feature>
<dbReference type="InterPro" id="IPR036890">
    <property type="entry name" value="HATPase_C_sf"/>
</dbReference>
<feature type="transmembrane region" description="Helical" evidence="1">
    <location>
        <begin position="133"/>
        <end position="151"/>
    </location>
</feature>
<feature type="domain" description="Sensor histidine kinase NatK-like C-terminal" evidence="2">
    <location>
        <begin position="326"/>
        <end position="427"/>
    </location>
</feature>
<evidence type="ECO:0000256" key="1">
    <source>
        <dbReference type="SAM" id="Phobius"/>
    </source>
</evidence>
<feature type="transmembrane region" description="Helical" evidence="1">
    <location>
        <begin position="60"/>
        <end position="78"/>
    </location>
</feature>
<keyword evidence="1" id="KW-1133">Transmembrane helix</keyword>
<protein>
    <recommendedName>
        <fullName evidence="2">Sensor histidine kinase NatK-like C-terminal domain-containing protein</fullName>
    </recommendedName>
</protein>
<gene>
    <name evidence="3" type="ORF">DSM106044_01928</name>
</gene>
<keyword evidence="1" id="KW-0812">Transmembrane</keyword>
<keyword evidence="1" id="KW-0472">Membrane</keyword>
<dbReference type="PANTHER" id="PTHR40448">
    <property type="entry name" value="TWO-COMPONENT SENSOR HISTIDINE KINASE"/>
    <property type="match status" value="1"/>
</dbReference>
<dbReference type="STRING" id="180332.GCA_000797495_04864"/>
<evidence type="ECO:0000259" key="2">
    <source>
        <dbReference type="Pfam" id="PF14501"/>
    </source>
</evidence>
<comment type="caution">
    <text evidence="3">The sequence shown here is derived from an EMBL/GenBank/DDBJ whole genome shotgun (WGS) entry which is preliminary data.</text>
</comment>
<evidence type="ECO:0000313" key="3">
    <source>
        <dbReference type="EMBL" id="TLD01137.1"/>
    </source>
</evidence>
<reference evidence="3 4" key="1">
    <citation type="journal article" date="2019" name="Anaerobe">
        <title>Detection of Robinsoniella peoriensis in multiple bone samples of a trauma patient.</title>
        <authorList>
            <person name="Schrottner P."/>
            <person name="Hartwich K."/>
            <person name="Bunk B."/>
            <person name="Schober I."/>
            <person name="Helbig S."/>
            <person name="Rudolph W.W."/>
            <person name="Gunzer F."/>
        </authorList>
    </citation>
    <scope>NUCLEOTIDE SEQUENCE [LARGE SCALE GENOMIC DNA]</scope>
    <source>
        <strain evidence="3 4">DSM 106044</strain>
    </source>
</reference>
<feature type="transmembrane region" description="Helical" evidence="1">
    <location>
        <begin position="191"/>
        <end position="209"/>
    </location>
</feature>
<dbReference type="InterPro" id="IPR032834">
    <property type="entry name" value="NatK-like_C"/>
</dbReference>
<dbReference type="AlphaFoldDB" id="A0A4U8Q8D4"/>
<organism evidence="3 4">
    <name type="scientific">Robinsoniella peoriensis</name>
    <dbReference type="NCBI Taxonomy" id="180332"/>
    <lineage>
        <taxon>Bacteria</taxon>
        <taxon>Bacillati</taxon>
        <taxon>Bacillota</taxon>
        <taxon>Clostridia</taxon>
        <taxon>Lachnospirales</taxon>
        <taxon>Lachnospiraceae</taxon>
        <taxon>Robinsoniella</taxon>
    </lineage>
</organism>
<evidence type="ECO:0000313" key="4">
    <source>
        <dbReference type="Proteomes" id="UP000306509"/>
    </source>
</evidence>
<dbReference type="EMBL" id="QGQD01000043">
    <property type="protein sequence ID" value="TLD01137.1"/>
    <property type="molecule type" value="Genomic_DNA"/>
</dbReference>
<feature type="transmembrane region" description="Helical" evidence="1">
    <location>
        <begin position="6"/>
        <end position="26"/>
    </location>
</feature>
<keyword evidence="4" id="KW-1185">Reference proteome</keyword>
<dbReference type="SUPFAM" id="SSF55874">
    <property type="entry name" value="ATPase domain of HSP90 chaperone/DNA topoisomerase II/histidine kinase"/>
    <property type="match status" value="1"/>
</dbReference>
<sequence length="439" mass="50126">MTVFTGKCVAALLETVIFYIFAIRCVDTGNMDLRKKRMILLLLAVVDGLLMLPVKNGGSAFLVYVAEIILWMAVIYKISVKPVNDFVKFYAFIEFFGIIGAAFSLITNNIFGFGGAAALYSGENVLLVTAVNGAKNILAAAIICVVIKFCVFEKIPLWIWKVFAIVSVFVNLAATVFMMNENANRLLEPWVLMYVVAMLCVFGGLLTWYSRENLKRENQYLLMQQKLLREHYKVLEEQNELVQKMRHDIGNHLQTIERLVRDNHTESMGEITKRLNKEYDKLLQSNISRNVMIDAVLHNKITECAKNKIKLQLNMAHFVSGRVDDVDWLSIFYNLFDNAIESCMRMENSQERFINVKSQYRAGYQVLIFCNARSGETRALEAKREGNFKTSKKDKFCHGLGLDIVKGIVKKYEGSMECKEEEKVFRTLVSLRVGTAEKN</sequence>
<dbReference type="RefSeq" id="WP_138002357.1">
    <property type="nucleotide sequence ID" value="NZ_QGQD01000043.1"/>
</dbReference>
<accession>A0A4U8Q8D4</accession>
<feature type="transmembrane region" description="Helical" evidence="1">
    <location>
        <begin position="158"/>
        <end position="179"/>
    </location>
</feature>
<proteinExistence type="predicted"/>
<dbReference type="PANTHER" id="PTHR40448:SF1">
    <property type="entry name" value="TWO-COMPONENT SENSOR HISTIDINE KINASE"/>
    <property type="match status" value="1"/>
</dbReference>
<dbReference type="Proteomes" id="UP000306509">
    <property type="component" value="Unassembled WGS sequence"/>
</dbReference>
<dbReference type="Gene3D" id="3.30.565.10">
    <property type="entry name" value="Histidine kinase-like ATPase, C-terminal domain"/>
    <property type="match status" value="1"/>
</dbReference>